<dbReference type="InterPro" id="IPR029058">
    <property type="entry name" value="AB_hydrolase_fold"/>
</dbReference>
<gene>
    <name evidence="1" type="ORF">NRB20_53680</name>
</gene>
<dbReference type="Gene3D" id="3.40.50.1820">
    <property type="entry name" value="alpha/beta hydrolase"/>
    <property type="match status" value="1"/>
</dbReference>
<organism evidence="1 2">
    <name type="scientific">Nocardia macrotermitis</name>
    <dbReference type="NCBI Taxonomy" id="2585198"/>
    <lineage>
        <taxon>Bacteria</taxon>
        <taxon>Bacillati</taxon>
        <taxon>Actinomycetota</taxon>
        <taxon>Actinomycetes</taxon>
        <taxon>Mycobacteriales</taxon>
        <taxon>Nocardiaceae</taxon>
        <taxon>Nocardia</taxon>
    </lineage>
</organism>
<sequence length="202" mass="22289">MLLSTPGYRLSNSAPRSSWRRRLPSGLMARLHVQEWADDLLEVAPDDVELAIGHSLGGVLLAMIVEHLWPRRAVYEDPAWHPGDTPFSSAQPAIRAMKDLDAAQLRSLSPRWSEASVQAELDALATWDPDTTRLRYLETAYAPTYPVAPSLIVLAGPSMLLPPPLAQRYRSAGFETRTVADTGHSVHVDDFEGLLTALDGWI</sequence>
<dbReference type="Proteomes" id="UP000438448">
    <property type="component" value="Unassembled WGS sequence"/>
</dbReference>
<evidence type="ECO:0000313" key="1">
    <source>
        <dbReference type="EMBL" id="MQY22255.1"/>
    </source>
</evidence>
<protein>
    <recommendedName>
        <fullName evidence="3">AB hydrolase-1 domain-containing protein</fullName>
    </recommendedName>
</protein>
<evidence type="ECO:0000313" key="2">
    <source>
        <dbReference type="Proteomes" id="UP000438448"/>
    </source>
</evidence>
<comment type="caution">
    <text evidence="1">The sequence shown here is derived from an EMBL/GenBank/DDBJ whole genome shotgun (WGS) entry which is preliminary data.</text>
</comment>
<accession>A0A7K0D8Z7</accession>
<keyword evidence="2" id="KW-1185">Reference proteome</keyword>
<evidence type="ECO:0008006" key="3">
    <source>
        <dbReference type="Google" id="ProtNLM"/>
    </source>
</evidence>
<dbReference type="EMBL" id="WEGK01000012">
    <property type="protein sequence ID" value="MQY22255.1"/>
    <property type="molecule type" value="Genomic_DNA"/>
</dbReference>
<name>A0A7K0D8Z7_9NOCA</name>
<reference evidence="1 2" key="1">
    <citation type="submission" date="2019-10" db="EMBL/GenBank/DDBJ databases">
        <title>Nocardia macrotermitis sp. nov. and Nocardia aurantia sp. nov., isolated from the gut of fungus growing-termite Macrotermes natalensis.</title>
        <authorList>
            <person name="Benndorf R."/>
            <person name="Schwitalla J."/>
            <person name="Martin K."/>
            <person name="De Beer W."/>
            <person name="Kaster A.-K."/>
            <person name="Vollmers J."/>
            <person name="Poulsen M."/>
            <person name="Beemelmanns C."/>
        </authorList>
    </citation>
    <scope>NUCLEOTIDE SEQUENCE [LARGE SCALE GENOMIC DNA]</scope>
    <source>
        <strain evidence="1 2">RB20</strain>
    </source>
</reference>
<dbReference type="SUPFAM" id="SSF53474">
    <property type="entry name" value="alpha/beta-Hydrolases"/>
    <property type="match status" value="1"/>
</dbReference>
<dbReference type="AlphaFoldDB" id="A0A7K0D8Z7"/>
<proteinExistence type="predicted"/>